<accession>A0A183HPQ3</accession>
<gene>
    <name evidence="1" type="ORF">OFLC_LOCUS9464</name>
</gene>
<dbReference type="AlphaFoldDB" id="A0A183HPQ3"/>
<name>A0A183HPQ3_9BILA</name>
<dbReference type="EMBL" id="UZAJ01011618">
    <property type="protein sequence ID" value="VDO60811.1"/>
    <property type="molecule type" value="Genomic_DNA"/>
</dbReference>
<sequence>MRGMRVLKDPMIRNVKSVEENILRQVILVVHHHQHHRLKRERVQVQFYHQAEVMATLHR</sequence>
<proteinExistence type="predicted"/>
<dbReference type="WBParaSite" id="OFLC_0000946401-mRNA-1">
    <property type="protein sequence ID" value="OFLC_0000946401-mRNA-1"/>
    <property type="gene ID" value="OFLC_0000946401"/>
</dbReference>
<reference evidence="3" key="1">
    <citation type="submission" date="2016-06" db="UniProtKB">
        <authorList>
            <consortium name="WormBaseParasite"/>
        </authorList>
    </citation>
    <scope>IDENTIFICATION</scope>
</reference>
<dbReference type="Proteomes" id="UP000267606">
    <property type="component" value="Unassembled WGS sequence"/>
</dbReference>
<reference evidence="1 2" key="2">
    <citation type="submission" date="2018-11" db="EMBL/GenBank/DDBJ databases">
        <authorList>
            <consortium name="Pathogen Informatics"/>
        </authorList>
    </citation>
    <scope>NUCLEOTIDE SEQUENCE [LARGE SCALE GENOMIC DNA]</scope>
</reference>
<protein>
    <submittedName>
        <fullName evidence="1 3">Uncharacterized protein</fullName>
    </submittedName>
</protein>
<evidence type="ECO:0000313" key="3">
    <source>
        <dbReference type="WBParaSite" id="OFLC_0000946401-mRNA-1"/>
    </source>
</evidence>
<organism evidence="3">
    <name type="scientific">Onchocerca flexuosa</name>
    <dbReference type="NCBI Taxonomy" id="387005"/>
    <lineage>
        <taxon>Eukaryota</taxon>
        <taxon>Metazoa</taxon>
        <taxon>Ecdysozoa</taxon>
        <taxon>Nematoda</taxon>
        <taxon>Chromadorea</taxon>
        <taxon>Rhabditida</taxon>
        <taxon>Spirurina</taxon>
        <taxon>Spiruromorpha</taxon>
        <taxon>Filarioidea</taxon>
        <taxon>Onchocercidae</taxon>
        <taxon>Onchocerca</taxon>
    </lineage>
</organism>
<evidence type="ECO:0000313" key="2">
    <source>
        <dbReference type="Proteomes" id="UP000267606"/>
    </source>
</evidence>
<keyword evidence="2" id="KW-1185">Reference proteome</keyword>
<evidence type="ECO:0000313" key="1">
    <source>
        <dbReference type="EMBL" id="VDO60811.1"/>
    </source>
</evidence>